<dbReference type="InterPro" id="IPR052043">
    <property type="entry name" value="PolySaccharide_Degr_Enz"/>
</dbReference>
<evidence type="ECO:0000256" key="2">
    <source>
        <dbReference type="SAM" id="SignalP"/>
    </source>
</evidence>
<feature type="signal peptide" evidence="2">
    <location>
        <begin position="1"/>
        <end position="27"/>
    </location>
</feature>
<dbReference type="PANTHER" id="PTHR33886:SF8">
    <property type="entry name" value="UNSATURATED RHAMNOGALACTURONAN HYDROLASE (EUROFUNG)"/>
    <property type="match status" value="1"/>
</dbReference>
<reference evidence="3 4" key="1">
    <citation type="submission" date="2020-08" db="EMBL/GenBank/DDBJ databases">
        <title>Edaphobacter telluris sp. nov. and Acidobacterium dinghuensis sp. nov., two acidobacteria isolated from forest soil.</title>
        <authorList>
            <person name="Fu J."/>
            <person name="Qiu L."/>
        </authorList>
    </citation>
    <scope>NUCLEOTIDE SEQUENCE [LARGE SCALE GENOMIC DNA]</scope>
    <source>
        <strain evidence="3">4Y35</strain>
    </source>
</reference>
<name>A0A7G8BL80_9BACT</name>
<dbReference type="Proteomes" id="UP000515312">
    <property type="component" value="Chromosome"/>
</dbReference>
<proteinExistence type="predicted"/>
<dbReference type="InterPro" id="IPR008928">
    <property type="entry name" value="6-hairpin_glycosidase_sf"/>
</dbReference>
<keyword evidence="2" id="KW-0732">Signal</keyword>
<dbReference type="Gene3D" id="1.50.10.10">
    <property type="match status" value="1"/>
</dbReference>
<dbReference type="EMBL" id="CP060394">
    <property type="protein sequence ID" value="QNI33300.1"/>
    <property type="molecule type" value="Genomic_DNA"/>
</dbReference>
<feature type="chain" id="PRO_5029004581" evidence="2">
    <location>
        <begin position="28"/>
        <end position="401"/>
    </location>
</feature>
<gene>
    <name evidence="3" type="ORF">H7849_04885</name>
</gene>
<evidence type="ECO:0000313" key="3">
    <source>
        <dbReference type="EMBL" id="QNI33300.1"/>
    </source>
</evidence>
<dbReference type="RefSeq" id="WP_186744622.1">
    <property type="nucleotide sequence ID" value="NZ_CP060394.1"/>
</dbReference>
<dbReference type="SUPFAM" id="SSF48208">
    <property type="entry name" value="Six-hairpin glycosidases"/>
    <property type="match status" value="1"/>
</dbReference>
<evidence type="ECO:0000313" key="4">
    <source>
        <dbReference type="Proteomes" id="UP000515312"/>
    </source>
</evidence>
<keyword evidence="4" id="KW-1185">Reference proteome</keyword>
<dbReference type="AlphaFoldDB" id="A0A7G8BL80"/>
<dbReference type="Pfam" id="PF07470">
    <property type="entry name" value="Glyco_hydro_88"/>
    <property type="match status" value="1"/>
</dbReference>
<dbReference type="GO" id="GO:0005975">
    <property type="term" value="P:carbohydrate metabolic process"/>
    <property type="evidence" value="ECO:0007669"/>
    <property type="project" value="InterPro"/>
</dbReference>
<protein>
    <submittedName>
        <fullName evidence="3">Glycoside hydrolase family 88 protein</fullName>
    </submittedName>
</protein>
<dbReference type="InterPro" id="IPR012341">
    <property type="entry name" value="6hp_glycosidase-like_sf"/>
</dbReference>
<dbReference type="InterPro" id="IPR010905">
    <property type="entry name" value="Glyco_hydro_88"/>
</dbReference>
<organism evidence="3 4">
    <name type="scientific">Alloacidobacterium dinghuense</name>
    <dbReference type="NCBI Taxonomy" id="2763107"/>
    <lineage>
        <taxon>Bacteria</taxon>
        <taxon>Pseudomonadati</taxon>
        <taxon>Acidobacteriota</taxon>
        <taxon>Terriglobia</taxon>
        <taxon>Terriglobales</taxon>
        <taxon>Acidobacteriaceae</taxon>
        <taxon>Alloacidobacterium</taxon>
    </lineage>
</organism>
<accession>A0A7G8BL80</accession>
<sequence length="401" mass="45229">MRVRSCLKCVAGCILSIAIFSASTLHAQQHLPAPEEQKRIDEAIANHIGDVPDDAGPLAKDLSPRLTPKAIETAIRKVADWELQRSQPYFGNEWTWSVLYTGFMAASSATGDSKYSDAMLEVGKKFNWQLRSHLPNADDQSIGQTYTELYMQKHDPEMIAGTRTELNDLIAHENDPAPRIPWWWCDALFMGPPVWARMNAITQEGKYLGYIDREWWKTSNLLYDPQEHLYFRDATYLNKTEPNGKKMFWSRGNGWVLAGFARLLPYFPKNDPRREKYVQQYREMAAKLITLQGSDGLWRSGLLDADYYVLPENSGSALIAYGLAFGVNEGILDRKTYTPVIERAWAGLLSHVYADGRLGCIQQVGAAPSFYKPTSSFIFGVGGFLLAGSEIDRMAKSPKHT</sequence>
<dbReference type="KEGG" id="adin:H7849_04885"/>
<dbReference type="PANTHER" id="PTHR33886">
    <property type="entry name" value="UNSATURATED RHAMNOGALACTURONAN HYDROLASE (EUROFUNG)"/>
    <property type="match status" value="1"/>
</dbReference>
<keyword evidence="1 3" id="KW-0378">Hydrolase</keyword>
<dbReference type="GO" id="GO:0016787">
    <property type="term" value="F:hydrolase activity"/>
    <property type="evidence" value="ECO:0007669"/>
    <property type="project" value="UniProtKB-KW"/>
</dbReference>
<evidence type="ECO:0000256" key="1">
    <source>
        <dbReference type="ARBA" id="ARBA00022801"/>
    </source>
</evidence>